<dbReference type="Proteomes" id="UP000466514">
    <property type="component" value="Chromosome"/>
</dbReference>
<evidence type="ECO:0000256" key="1">
    <source>
        <dbReference type="SAM" id="Phobius"/>
    </source>
</evidence>
<evidence type="ECO:0000313" key="2">
    <source>
        <dbReference type="EMBL" id="BBX70390.1"/>
    </source>
</evidence>
<reference evidence="2 3" key="1">
    <citation type="journal article" date="2019" name="Emerg. Microbes Infect.">
        <title>Comprehensive subspecies identification of 175 nontuberculous mycobacteria species based on 7547 genomic profiles.</title>
        <authorList>
            <person name="Matsumoto Y."/>
            <person name="Kinjo T."/>
            <person name="Motooka D."/>
            <person name="Nabeya D."/>
            <person name="Jung N."/>
            <person name="Uechi K."/>
            <person name="Horii T."/>
            <person name="Iida T."/>
            <person name="Fujita J."/>
            <person name="Nakamura S."/>
        </authorList>
    </citation>
    <scope>NUCLEOTIDE SEQUENCE [LARGE SCALE GENOMIC DNA]</scope>
    <source>
        <strain evidence="2 3">JCM 13323</strain>
    </source>
</reference>
<evidence type="ECO:0000313" key="3">
    <source>
        <dbReference type="Proteomes" id="UP000466514"/>
    </source>
</evidence>
<sequence>MVRTPRASTVRWTAAFLWTAAGVGYLAVEAVTAAHVPDYSYARDYVSDLGRPASDLAWWMNAAFRLQGLAFVVAGALAVWATRPRRGGLAFVVFACMYGAGSVVVGLFPSGGSGMWQVLHAAGATAAIIGGNLAAGTAGWAGVPDDSQASRVAGYGLGALGVLSAVLLVNTELPTGLFERGAIYSIIAWQLAAAWTVGVSTDRAGGRRAGGRAR</sequence>
<dbReference type="EMBL" id="AP022574">
    <property type="protein sequence ID" value="BBX70390.1"/>
    <property type="molecule type" value="Genomic_DNA"/>
</dbReference>
<feature type="transmembrane region" description="Helical" evidence="1">
    <location>
        <begin position="152"/>
        <end position="169"/>
    </location>
</feature>
<name>A0A7I7MF20_9MYCO</name>
<organism evidence="2 3">
    <name type="scientific">Mycolicibacterium psychrotolerans</name>
    <dbReference type="NCBI Taxonomy" id="216929"/>
    <lineage>
        <taxon>Bacteria</taxon>
        <taxon>Bacillati</taxon>
        <taxon>Actinomycetota</taxon>
        <taxon>Actinomycetes</taxon>
        <taxon>Mycobacteriales</taxon>
        <taxon>Mycobacteriaceae</taxon>
        <taxon>Mycolicibacterium</taxon>
    </lineage>
</organism>
<dbReference type="AlphaFoldDB" id="A0A7I7MF20"/>
<feature type="transmembrane region" description="Helical" evidence="1">
    <location>
        <begin position="56"/>
        <end position="81"/>
    </location>
</feature>
<dbReference type="KEGG" id="mpsc:MPSYJ_38510"/>
<dbReference type="InterPro" id="IPR009339">
    <property type="entry name" value="DUF998"/>
</dbReference>
<proteinExistence type="predicted"/>
<feature type="transmembrane region" description="Helical" evidence="1">
    <location>
        <begin position="12"/>
        <end position="36"/>
    </location>
</feature>
<keyword evidence="1" id="KW-0472">Membrane</keyword>
<feature type="transmembrane region" description="Helical" evidence="1">
    <location>
        <begin position="88"/>
        <end position="108"/>
    </location>
</feature>
<keyword evidence="3" id="KW-1185">Reference proteome</keyword>
<dbReference type="Pfam" id="PF06197">
    <property type="entry name" value="DUF998"/>
    <property type="match status" value="1"/>
</dbReference>
<evidence type="ECO:0008006" key="4">
    <source>
        <dbReference type="Google" id="ProtNLM"/>
    </source>
</evidence>
<gene>
    <name evidence="2" type="ORF">MPSYJ_38510</name>
</gene>
<accession>A0A7I7MF20</accession>
<feature type="transmembrane region" description="Helical" evidence="1">
    <location>
        <begin position="181"/>
        <end position="199"/>
    </location>
</feature>
<feature type="transmembrane region" description="Helical" evidence="1">
    <location>
        <begin position="114"/>
        <end position="140"/>
    </location>
</feature>
<keyword evidence="1" id="KW-0812">Transmembrane</keyword>
<protein>
    <recommendedName>
        <fullName evidence="4">DUF998 domain-containing protein</fullName>
    </recommendedName>
</protein>
<keyword evidence="1" id="KW-1133">Transmembrane helix</keyword>